<dbReference type="RefSeq" id="WP_227154433.1">
    <property type="nucleotide sequence ID" value="NZ_CP120354.1"/>
</dbReference>
<evidence type="ECO:0000313" key="4">
    <source>
        <dbReference type="Proteomes" id="UP001198806"/>
    </source>
</evidence>
<dbReference type="AlphaFoldDB" id="A0AAP2QA60"/>
<keyword evidence="3" id="KW-0614">Plasmid</keyword>
<geneLocation type="plasmid" evidence="3 5">
    <name>unnamed</name>
</geneLocation>
<reference evidence="2" key="1">
    <citation type="submission" date="2021-10" db="EMBL/GenBank/DDBJ databases">
        <title>Collection of gut derived symbiotic bacterial strains cultured from healthy donors.</title>
        <authorList>
            <person name="Lin H."/>
            <person name="Littmann E."/>
            <person name="Kohout C."/>
            <person name="Pamer E.G."/>
        </authorList>
    </citation>
    <scope>NUCLEOTIDE SEQUENCE</scope>
    <source>
        <strain evidence="2">DFI.2.94</strain>
    </source>
</reference>
<evidence type="ECO:0000313" key="5">
    <source>
        <dbReference type="Proteomes" id="UP001221009"/>
    </source>
</evidence>
<feature type="region of interest" description="Disordered" evidence="1">
    <location>
        <begin position="158"/>
        <end position="187"/>
    </location>
</feature>
<reference evidence="3" key="2">
    <citation type="submission" date="2023-03" db="EMBL/GenBank/DDBJ databases">
        <title>Parabacteroides distasonis, a bacteria resistant against UC.</title>
        <authorList>
            <person name="Dai W."/>
        </authorList>
    </citation>
    <scope>NUCLEOTIDE SEQUENCE</scope>
    <source>
        <strain evidence="3">F1-28</strain>
        <plasmid evidence="3">unnamed</plasmid>
    </source>
</reference>
<dbReference type="EMBL" id="JAJCNI010000028">
    <property type="protein sequence ID" value="MCB6519786.1"/>
    <property type="molecule type" value="Genomic_DNA"/>
</dbReference>
<sequence length="187" mass="21488">MLTVDQLAKKLGIEIAEPKDRKKKVASILKKMNTYLKYTNFNFSFVKGDHERWAYTVLFSFPRHTLHCFDEGQYAVVVKKFYKNLLGLYVEIAYPDTDMAVRRKKIKEVEEDAGLYKEFLLWANSPESVEKKKQIYISDFVAVFGRFPEGWAQEELESANGTEVAPAPEEFISPETDGAVNMDDPAV</sequence>
<evidence type="ECO:0000256" key="1">
    <source>
        <dbReference type="SAM" id="MobiDB-lite"/>
    </source>
</evidence>
<protein>
    <submittedName>
        <fullName evidence="2">Uncharacterized protein</fullName>
    </submittedName>
</protein>
<dbReference type="EMBL" id="CP120354">
    <property type="protein sequence ID" value="WET66769.1"/>
    <property type="molecule type" value="Genomic_DNA"/>
</dbReference>
<dbReference type="Proteomes" id="UP001221009">
    <property type="component" value="Plasmid unnamed"/>
</dbReference>
<gene>
    <name evidence="2" type="ORF">LI194_18540</name>
    <name evidence="3" type="ORF">P2T59_22560</name>
</gene>
<dbReference type="Proteomes" id="UP001198806">
    <property type="component" value="Unassembled WGS sequence"/>
</dbReference>
<evidence type="ECO:0000313" key="2">
    <source>
        <dbReference type="EMBL" id="MCB6519786.1"/>
    </source>
</evidence>
<proteinExistence type="predicted"/>
<name>A0AAP2QA60_PARDI</name>
<organism evidence="2 4">
    <name type="scientific">Parabacteroides distasonis</name>
    <dbReference type="NCBI Taxonomy" id="823"/>
    <lineage>
        <taxon>Bacteria</taxon>
        <taxon>Pseudomonadati</taxon>
        <taxon>Bacteroidota</taxon>
        <taxon>Bacteroidia</taxon>
        <taxon>Bacteroidales</taxon>
        <taxon>Tannerellaceae</taxon>
        <taxon>Parabacteroides</taxon>
    </lineage>
</organism>
<evidence type="ECO:0000313" key="3">
    <source>
        <dbReference type="EMBL" id="WET66769.1"/>
    </source>
</evidence>
<accession>A0AAP2QA60</accession>